<evidence type="ECO:0000256" key="7">
    <source>
        <dbReference type="ARBA" id="ARBA00023224"/>
    </source>
</evidence>
<evidence type="ECO:0000256" key="4">
    <source>
        <dbReference type="ARBA" id="ARBA00023040"/>
    </source>
</evidence>
<evidence type="ECO:0000256" key="8">
    <source>
        <dbReference type="SAM" id="Phobius"/>
    </source>
</evidence>
<dbReference type="SUPFAM" id="SSF81321">
    <property type="entry name" value="Family A G protein-coupled receptor-like"/>
    <property type="match status" value="1"/>
</dbReference>
<keyword evidence="11" id="KW-1185">Reference proteome</keyword>
<accession>A0A9D4EX24</accession>
<evidence type="ECO:0000256" key="5">
    <source>
        <dbReference type="ARBA" id="ARBA00023136"/>
    </source>
</evidence>
<protein>
    <recommendedName>
        <fullName evidence="9">G-protein coupled receptors family 1 profile domain-containing protein</fullName>
    </recommendedName>
</protein>
<evidence type="ECO:0000313" key="10">
    <source>
        <dbReference type="EMBL" id="KAH3787433.1"/>
    </source>
</evidence>
<feature type="transmembrane region" description="Helical" evidence="8">
    <location>
        <begin position="208"/>
        <end position="230"/>
    </location>
</feature>
<dbReference type="PANTHER" id="PTHR24238">
    <property type="entry name" value="G-PROTEIN COUPLED RECEPTOR"/>
    <property type="match status" value="1"/>
</dbReference>
<keyword evidence="4" id="KW-0297">G-protein coupled receptor</keyword>
<dbReference type="GO" id="GO:0004930">
    <property type="term" value="F:G protein-coupled receptor activity"/>
    <property type="evidence" value="ECO:0007669"/>
    <property type="project" value="UniProtKB-KW"/>
</dbReference>
<feature type="transmembrane region" description="Helical" evidence="8">
    <location>
        <begin position="291"/>
        <end position="309"/>
    </location>
</feature>
<dbReference type="PROSITE" id="PS50262">
    <property type="entry name" value="G_PROTEIN_RECEP_F1_2"/>
    <property type="match status" value="1"/>
</dbReference>
<dbReference type="PANTHER" id="PTHR24238:SF47">
    <property type="entry name" value="ECDYSTEROIDS_DOPAMINE RECEPTOR-RELATED"/>
    <property type="match status" value="1"/>
</dbReference>
<feature type="transmembrane region" description="Helical" evidence="8">
    <location>
        <begin position="71"/>
        <end position="92"/>
    </location>
</feature>
<dbReference type="Proteomes" id="UP000828390">
    <property type="component" value="Unassembled WGS sequence"/>
</dbReference>
<evidence type="ECO:0000256" key="3">
    <source>
        <dbReference type="ARBA" id="ARBA00022989"/>
    </source>
</evidence>
<dbReference type="InterPro" id="IPR017452">
    <property type="entry name" value="GPCR_Rhodpsn_7TM"/>
</dbReference>
<sequence length="366" mass="42202">MTHNESRANDSMLSSFNNSDRLDLLNARYASTLLPLTIVLGLFGIVGIVGNVLVFIVYGCGKQFKDQKFRYYVSFLALIDLVTCMTLIPAEMLKHQQYFNFTGSVWCKIKCFFNVFAAAAASYCLVLVAIDRYMLTCRPVVFCKVRSISHGLAWRMCLIMLFLAVLTSLPSCILCGITSDVLRLSDDQTIFINVCEIEPYFEYGISRYVYRITLFILQVTISVIMIVLYARIGLEVWKAMRIRGAHGVDLTALSHHHHNHAQQPYQRAFVPAADIQRHQPPHQNIPSNLKLLFIVTVIYIVTYMFYLALSWVDQTRLSQTQFFAFSVFFRAYFIHSIINPLLYLKMDTLFRRRFKKIFSTAFPCTR</sequence>
<feature type="domain" description="G-protein coupled receptors family 1 profile" evidence="9">
    <location>
        <begin position="50"/>
        <end position="343"/>
    </location>
</feature>
<organism evidence="10 11">
    <name type="scientific">Dreissena polymorpha</name>
    <name type="common">Zebra mussel</name>
    <name type="synonym">Mytilus polymorpha</name>
    <dbReference type="NCBI Taxonomy" id="45954"/>
    <lineage>
        <taxon>Eukaryota</taxon>
        <taxon>Metazoa</taxon>
        <taxon>Spiralia</taxon>
        <taxon>Lophotrochozoa</taxon>
        <taxon>Mollusca</taxon>
        <taxon>Bivalvia</taxon>
        <taxon>Autobranchia</taxon>
        <taxon>Heteroconchia</taxon>
        <taxon>Euheterodonta</taxon>
        <taxon>Imparidentia</taxon>
        <taxon>Neoheterodontei</taxon>
        <taxon>Myida</taxon>
        <taxon>Dreissenoidea</taxon>
        <taxon>Dreissenidae</taxon>
        <taxon>Dreissena</taxon>
    </lineage>
</organism>
<dbReference type="Gene3D" id="1.20.1070.10">
    <property type="entry name" value="Rhodopsin 7-helix transmembrane proteins"/>
    <property type="match status" value="1"/>
</dbReference>
<evidence type="ECO:0000259" key="9">
    <source>
        <dbReference type="PROSITE" id="PS50262"/>
    </source>
</evidence>
<keyword evidence="7" id="KW-0807">Transducer</keyword>
<comment type="subcellular location">
    <subcellularLocation>
        <location evidence="1">Membrane</location>
        <topology evidence="1">Multi-pass membrane protein</topology>
    </subcellularLocation>
</comment>
<dbReference type="GO" id="GO:0016020">
    <property type="term" value="C:membrane"/>
    <property type="evidence" value="ECO:0007669"/>
    <property type="project" value="UniProtKB-SubCell"/>
</dbReference>
<evidence type="ECO:0000256" key="2">
    <source>
        <dbReference type="ARBA" id="ARBA00022692"/>
    </source>
</evidence>
<evidence type="ECO:0000256" key="1">
    <source>
        <dbReference type="ARBA" id="ARBA00004141"/>
    </source>
</evidence>
<dbReference type="InterPro" id="IPR000276">
    <property type="entry name" value="GPCR_Rhodpsn"/>
</dbReference>
<dbReference type="CDD" id="cd00637">
    <property type="entry name" value="7tm_classA_rhodopsin-like"/>
    <property type="match status" value="1"/>
</dbReference>
<comment type="caution">
    <text evidence="10">The sequence shown here is derived from an EMBL/GenBank/DDBJ whole genome shotgun (WGS) entry which is preliminary data.</text>
</comment>
<feature type="transmembrane region" description="Helical" evidence="8">
    <location>
        <begin position="156"/>
        <end position="179"/>
    </location>
</feature>
<evidence type="ECO:0000313" key="11">
    <source>
        <dbReference type="Proteomes" id="UP000828390"/>
    </source>
</evidence>
<reference evidence="10" key="2">
    <citation type="submission" date="2020-11" db="EMBL/GenBank/DDBJ databases">
        <authorList>
            <person name="McCartney M.A."/>
            <person name="Auch B."/>
            <person name="Kono T."/>
            <person name="Mallez S."/>
            <person name="Becker A."/>
            <person name="Gohl D.M."/>
            <person name="Silverstein K.A.T."/>
            <person name="Koren S."/>
            <person name="Bechman K.B."/>
            <person name="Herman A."/>
            <person name="Abrahante J.E."/>
            <person name="Garbe J."/>
        </authorList>
    </citation>
    <scope>NUCLEOTIDE SEQUENCE</scope>
    <source>
        <strain evidence="10">Duluth1</strain>
        <tissue evidence="10">Whole animal</tissue>
    </source>
</reference>
<name>A0A9D4EX24_DREPO</name>
<dbReference type="PRINTS" id="PR00237">
    <property type="entry name" value="GPCRRHODOPSN"/>
</dbReference>
<feature type="transmembrane region" description="Helical" evidence="8">
    <location>
        <begin position="33"/>
        <end position="59"/>
    </location>
</feature>
<keyword evidence="2 8" id="KW-0812">Transmembrane</keyword>
<dbReference type="AlphaFoldDB" id="A0A9D4EX24"/>
<reference evidence="10" key="1">
    <citation type="journal article" date="2019" name="bioRxiv">
        <title>The Genome of the Zebra Mussel, Dreissena polymorpha: A Resource for Invasive Species Research.</title>
        <authorList>
            <person name="McCartney M.A."/>
            <person name="Auch B."/>
            <person name="Kono T."/>
            <person name="Mallez S."/>
            <person name="Zhang Y."/>
            <person name="Obille A."/>
            <person name="Becker A."/>
            <person name="Abrahante J.E."/>
            <person name="Garbe J."/>
            <person name="Badalamenti J.P."/>
            <person name="Herman A."/>
            <person name="Mangelson H."/>
            <person name="Liachko I."/>
            <person name="Sullivan S."/>
            <person name="Sone E.D."/>
            <person name="Koren S."/>
            <person name="Silverstein K.A.T."/>
            <person name="Beckman K.B."/>
            <person name="Gohl D.M."/>
        </authorList>
    </citation>
    <scope>NUCLEOTIDE SEQUENCE</scope>
    <source>
        <strain evidence="10">Duluth1</strain>
        <tissue evidence="10">Whole animal</tissue>
    </source>
</reference>
<proteinExistence type="predicted"/>
<dbReference type="Pfam" id="PF00001">
    <property type="entry name" value="7tm_1"/>
    <property type="match status" value="1"/>
</dbReference>
<keyword evidence="3 8" id="KW-1133">Transmembrane helix</keyword>
<feature type="transmembrane region" description="Helical" evidence="8">
    <location>
        <begin position="321"/>
        <end position="344"/>
    </location>
</feature>
<feature type="transmembrane region" description="Helical" evidence="8">
    <location>
        <begin position="112"/>
        <end position="135"/>
    </location>
</feature>
<gene>
    <name evidence="10" type="ORF">DPMN_165557</name>
</gene>
<dbReference type="OrthoDB" id="9445793at2759"/>
<dbReference type="EMBL" id="JAIWYP010000008">
    <property type="protein sequence ID" value="KAH3787433.1"/>
    <property type="molecule type" value="Genomic_DNA"/>
</dbReference>
<evidence type="ECO:0000256" key="6">
    <source>
        <dbReference type="ARBA" id="ARBA00023170"/>
    </source>
</evidence>
<keyword evidence="5 8" id="KW-0472">Membrane</keyword>
<keyword evidence="6" id="KW-0675">Receptor</keyword>